<feature type="domain" description="Calcineurin-like phosphoesterase" evidence="1">
    <location>
        <begin position="4"/>
        <end position="82"/>
    </location>
</feature>
<dbReference type="GO" id="GO:0005737">
    <property type="term" value="C:cytoplasm"/>
    <property type="evidence" value="ECO:0007669"/>
    <property type="project" value="TreeGrafter"/>
</dbReference>
<name>A0A6S7ARE0_9BURK</name>
<dbReference type="InterPro" id="IPR029052">
    <property type="entry name" value="Metallo-depent_PP-like"/>
</dbReference>
<dbReference type="Gene3D" id="3.60.21.10">
    <property type="match status" value="1"/>
</dbReference>
<organism evidence="2 3">
    <name type="scientific">Achromobacter animicus</name>
    <dbReference type="NCBI Taxonomy" id="1389935"/>
    <lineage>
        <taxon>Bacteria</taxon>
        <taxon>Pseudomonadati</taxon>
        <taxon>Pseudomonadota</taxon>
        <taxon>Betaproteobacteria</taxon>
        <taxon>Burkholderiales</taxon>
        <taxon>Alcaligenaceae</taxon>
        <taxon>Achromobacter</taxon>
    </lineage>
</organism>
<protein>
    <recommendedName>
        <fullName evidence="1">Calcineurin-like phosphoesterase domain-containing protein</fullName>
    </recommendedName>
</protein>
<dbReference type="InterPro" id="IPR004843">
    <property type="entry name" value="Calcineurin-like_PHP"/>
</dbReference>
<dbReference type="EMBL" id="CADIJM010000016">
    <property type="protein sequence ID" value="CAB3731489.1"/>
    <property type="molecule type" value="Genomic_DNA"/>
</dbReference>
<sequence>MYDIIGDIHGEDLKLEGLLRCLGYVPAGKGYKAPQGRQAIFLGDLVDRGAGQRRVLEIVRAMMDDGQALCVMGNHEFNAIGYAVEDPHHPGEFLRPNRGDSATCRKNRKQHGAFIDQIGEGSPEHAAWVAWFRQLPPCMDLGGIRVAHACWDDRAVKALTEAGWVAGKSLDDAMLVATHQKGSDLEQARKLLTSGMELALPDGRYIEDKEGHRHHHVRLANWRDWAGALHEVALVPAGQEEQIRGLALPEGFKRTPITGAPVFIGHHWFKGQPKIESGKLACLDWSAAAGGPLVAYRWDGEDTLSNENLVWERNNAATAFKP</sequence>
<dbReference type="Pfam" id="PF00149">
    <property type="entry name" value="Metallophos"/>
    <property type="match status" value="1"/>
</dbReference>
<dbReference type="PANTHER" id="PTHR42850">
    <property type="entry name" value="METALLOPHOSPHOESTERASE"/>
    <property type="match status" value="1"/>
</dbReference>
<reference evidence="2 3" key="1">
    <citation type="submission" date="2020-04" db="EMBL/GenBank/DDBJ databases">
        <authorList>
            <person name="De Canck E."/>
        </authorList>
    </citation>
    <scope>NUCLEOTIDE SEQUENCE [LARGE SCALE GENOMIC DNA]</scope>
    <source>
        <strain evidence="2 3">LMG 26690</strain>
    </source>
</reference>
<evidence type="ECO:0000313" key="2">
    <source>
        <dbReference type="EMBL" id="CAB3731489.1"/>
    </source>
</evidence>
<dbReference type="SUPFAM" id="SSF56300">
    <property type="entry name" value="Metallo-dependent phosphatases"/>
    <property type="match status" value="1"/>
</dbReference>
<dbReference type="Proteomes" id="UP000494214">
    <property type="component" value="Unassembled WGS sequence"/>
</dbReference>
<proteinExistence type="predicted"/>
<dbReference type="PANTHER" id="PTHR42850:SF7">
    <property type="entry name" value="BIS(5'-NUCLEOSYL)-TETRAPHOSPHATASE PRPE [ASYMMETRICAL]"/>
    <property type="match status" value="1"/>
</dbReference>
<dbReference type="InterPro" id="IPR050126">
    <property type="entry name" value="Ap4A_hydrolase"/>
</dbReference>
<gene>
    <name evidence="2" type="ORF">LMG26690_04831</name>
</gene>
<dbReference type="GO" id="GO:0016791">
    <property type="term" value="F:phosphatase activity"/>
    <property type="evidence" value="ECO:0007669"/>
    <property type="project" value="TreeGrafter"/>
</dbReference>
<dbReference type="AlphaFoldDB" id="A0A6S7ARE0"/>
<keyword evidence="3" id="KW-1185">Reference proteome</keyword>
<accession>A0A6S7ARE0</accession>
<evidence type="ECO:0000313" key="3">
    <source>
        <dbReference type="Proteomes" id="UP000494214"/>
    </source>
</evidence>
<evidence type="ECO:0000259" key="1">
    <source>
        <dbReference type="Pfam" id="PF00149"/>
    </source>
</evidence>